<evidence type="ECO:0000256" key="1">
    <source>
        <dbReference type="ARBA" id="ARBA00022527"/>
    </source>
</evidence>
<keyword evidence="4" id="KW-0067">ATP-binding</keyword>
<dbReference type="InterPro" id="IPR050267">
    <property type="entry name" value="Anti-sigma-factor_SerPK"/>
</dbReference>
<evidence type="ECO:0000313" key="5">
    <source>
        <dbReference type="Proteomes" id="UP000294513"/>
    </source>
</evidence>
<dbReference type="Pfam" id="PF13581">
    <property type="entry name" value="HATPase_c_2"/>
    <property type="match status" value="1"/>
</dbReference>
<keyword evidence="1" id="KW-0808">Transferase</keyword>
<feature type="region of interest" description="Disordered" evidence="2">
    <location>
        <begin position="59"/>
        <end position="85"/>
    </location>
</feature>
<dbReference type="AlphaFoldDB" id="A0A4R5BYE1"/>
<gene>
    <name evidence="4" type="ORF">E1298_11050</name>
</gene>
<dbReference type="InterPro" id="IPR003594">
    <property type="entry name" value="HATPase_dom"/>
</dbReference>
<dbReference type="InterPro" id="IPR036890">
    <property type="entry name" value="HATPase_C_sf"/>
</dbReference>
<sequence>MSALGHGWWPGGRIEPRTAGDLHGEREYGRRRRARLGSGPTCWSNWCCAAAGAWLGAGASSGGTAGPARSGTSGRRIQNRGSPDHGGSAVIVWDEVHTVRLCSGGVLDVREVRARVRRTLAECADEVDLDDVDLMVCEITTNAVRHSKSGEPGGGVRVTVLVSADRLRVEIQDDGGTAGRPVIPAQGTGWAESGRGLVVVNGLADQWGTLPGFDGRYTVWFEVKR</sequence>
<organism evidence="4 5">
    <name type="scientific">Actinomadura rubrisoli</name>
    <dbReference type="NCBI Taxonomy" id="2530368"/>
    <lineage>
        <taxon>Bacteria</taxon>
        <taxon>Bacillati</taxon>
        <taxon>Actinomycetota</taxon>
        <taxon>Actinomycetes</taxon>
        <taxon>Streptosporangiales</taxon>
        <taxon>Thermomonosporaceae</taxon>
        <taxon>Actinomadura</taxon>
    </lineage>
</organism>
<keyword evidence="1" id="KW-0418">Kinase</keyword>
<dbReference type="Proteomes" id="UP000294513">
    <property type="component" value="Unassembled WGS sequence"/>
</dbReference>
<dbReference type="GO" id="GO:0005524">
    <property type="term" value="F:ATP binding"/>
    <property type="evidence" value="ECO:0007669"/>
    <property type="project" value="UniProtKB-KW"/>
</dbReference>
<comment type="caution">
    <text evidence="4">The sequence shown here is derived from an EMBL/GenBank/DDBJ whole genome shotgun (WGS) entry which is preliminary data.</text>
</comment>
<feature type="domain" description="Histidine kinase/HSP90-like ATPase" evidence="3">
    <location>
        <begin position="109"/>
        <end position="206"/>
    </location>
</feature>
<dbReference type="EMBL" id="SMKU01000040">
    <property type="protein sequence ID" value="TDD92248.1"/>
    <property type="molecule type" value="Genomic_DNA"/>
</dbReference>
<reference evidence="4 5" key="1">
    <citation type="submission" date="2019-03" db="EMBL/GenBank/DDBJ databases">
        <title>Draft genome sequences of novel Actinobacteria.</title>
        <authorList>
            <person name="Sahin N."/>
            <person name="Ay H."/>
            <person name="Saygin H."/>
        </authorList>
    </citation>
    <scope>NUCLEOTIDE SEQUENCE [LARGE SCALE GENOMIC DNA]</scope>
    <source>
        <strain evidence="4 5">H3C3</strain>
    </source>
</reference>
<protein>
    <submittedName>
        <fullName evidence="4">ATP-binding protein</fullName>
    </submittedName>
</protein>
<evidence type="ECO:0000259" key="3">
    <source>
        <dbReference type="Pfam" id="PF13581"/>
    </source>
</evidence>
<keyword evidence="4" id="KW-0547">Nucleotide-binding</keyword>
<dbReference type="Gene3D" id="3.30.565.10">
    <property type="entry name" value="Histidine kinase-like ATPase, C-terminal domain"/>
    <property type="match status" value="1"/>
</dbReference>
<dbReference type="SUPFAM" id="SSF55874">
    <property type="entry name" value="ATPase domain of HSP90 chaperone/DNA topoisomerase II/histidine kinase"/>
    <property type="match status" value="1"/>
</dbReference>
<keyword evidence="1" id="KW-0723">Serine/threonine-protein kinase</keyword>
<evidence type="ECO:0000313" key="4">
    <source>
        <dbReference type="EMBL" id="TDD92248.1"/>
    </source>
</evidence>
<accession>A0A4R5BYE1</accession>
<keyword evidence="5" id="KW-1185">Reference proteome</keyword>
<dbReference type="OrthoDB" id="3534568at2"/>
<dbReference type="PANTHER" id="PTHR35526">
    <property type="entry name" value="ANTI-SIGMA-F FACTOR RSBW-RELATED"/>
    <property type="match status" value="1"/>
</dbReference>
<evidence type="ECO:0000256" key="2">
    <source>
        <dbReference type="SAM" id="MobiDB-lite"/>
    </source>
</evidence>
<dbReference type="GO" id="GO:0004674">
    <property type="term" value="F:protein serine/threonine kinase activity"/>
    <property type="evidence" value="ECO:0007669"/>
    <property type="project" value="UniProtKB-KW"/>
</dbReference>
<proteinExistence type="predicted"/>
<dbReference type="CDD" id="cd16936">
    <property type="entry name" value="HATPase_RsbW-like"/>
    <property type="match status" value="1"/>
</dbReference>
<name>A0A4R5BYE1_9ACTN</name>
<dbReference type="PANTHER" id="PTHR35526:SF3">
    <property type="entry name" value="ANTI-SIGMA-F FACTOR RSBW"/>
    <property type="match status" value="1"/>
</dbReference>